<keyword evidence="3" id="KW-0858">Xylan degradation</keyword>
<dbReference type="OrthoDB" id="9806701at2"/>
<sequence>MRYNTIYSQFFAMLFAGLYGACSSSDTPKETTPQVDTTTITLNIDDATAYQTIEHFGASDAWSCQFVGNWPDAKKNAMADLLFSQNNDANGNPLGIGLSLWRFNVGAGSAEQGTGSGIGDEWRRAESFLQPNGQYDWNRQQGQVWFANAAKQRNVSNLLIFPNSPPVALTRNGKAFADVGLQSNLAADKFDAYAEYLSAVTQGLQNMGLTVNYISPMNEPQWDWSDGGQEGTPFYNNEIAQITTKLNQKLEQKNLASKINVAEAGQINYLYEVGNRPGRSDQVKDFFTTTSPNYIGNLSHLENAISGHSYFTTSPYDASATQRQQLASAVSQISGLKYWMSEYCILGDNAGEINGNGRDLGIEPALYLAKVIHQDLAVAQATAWHWWVAISPYDYKDGLIYIDKQKQDGSFYQSKMLWALGNYSRFIRPGFKRVKIDNTQNTSVNKNFLYSSYKDPSTGKLVTVVINSGSQPVTFKLQRQNANVNGLKAYVTSADKNLQVQAITDGDPIVVPAHAIVTLTTGL</sequence>
<name>A0A0A2MJT1_9FLAO</name>
<dbReference type="InterPro" id="IPR017853">
    <property type="entry name" value="GH"/>
</dbReference>
<dbReference type="Gene3D" id="3.20.20.80">
    <property type="entry name" value="Glycosidases"/>
    <property type="match status" value="1"/>
</dbReference>
<dbReference type="InterPro" id="IPR039514">
    <property type="entry name" value="6GAL-like"/>
</dbReference>
<organism evidence="3 4">
    <name type="scientific">Flavobacterium subsaxonicum WB 4.1-42 = DSM 21790</name>
    <dbReference type="NCBI Taxonomy" id="1121898"/>
    <lineage>
        <taxon>Bacteria</taxon>
        <taxon>Pseudomonadati</taxon>
        <taxon>Bacteroidota</taxon>
        <taxon>Flavobacteriia</taxon>
        <taxon>Flavobacteriales</taxon>
        <taxon>Flavobacteriaceae</taxon>
        <taxon>Flavobacterium</taxon>
    </lineage>
</organism>
<dbReference type="InterPro" id="IPR039743">
    <property type="entry name" value="6GAL/EXGAL"/>
</dbReference>
<keyword evidence="3" id="KW-0119">Carbohydrate metabolism</keyword>
<keyword evidence="1" id="KW-0732">Signal</keyword>
<dbReference type="eggNOG" id="COG5520">
    <property type="taxonomic scope" value="Bacteria"/>
</dbReference>
<dbReference type="RefSeq" id="WP_026993207.1">
    <property type="nucleotide sequence ID" value="NZ_JRLY01000016.1"/>
</dbReference>
<feature type="chain" id="PRO_5002003485" evidence="1">
    <location>
        <begin position="22"/>
        <end position="523"/>
    </location>
</feature>
<feature type="signal peptide" evidence="1">
    <location>
        <begin position="1"/>
        <end position="21"/>
    </location>
</feature>
<evidence type="ECO:0000256" key="1">
    <source>
        <dbReference type="SAM" id="SignalP"/>
    </source>
</evidence>
<evidence type="ECO:0000313" key="4">
    <source>
        <dbReference type="Proteomes" id="UP000030111"/>
    </source>
</evidence>
<keyword evidence="3" id="KW-0624">Polysaccharide degradation</keyword>
<dbReference type="GO" id="GO:0045493">
    <property type="term" value="P:xylan catabolic process"/>
    <property type="evidence" value="ECO:0007669"/>
    <property type="project" value="UniProtKB-KW"/>
</dbReference>
<proteinExistence type="predicted"/>
<gene>
    <name evidence="3" type="ORF">Q766_16925</name>
</gene>
<protein>
    <submittedName>
        <fullName evidence="3">Xylanase</fullName>
    </submittedName>
</protein>
<accession>A0A0A2MJT1</accession>
<feature type="domain" description="Endo-beta-1,6-galactanase-like" evidence="2">
    <location>
        <begin position="40"/>
        <end position="401"/>
    </location>
</feature>
<dbReference type="PANTHER" id="PTHR42767">
    <property type="entry name" value="ENDO-BETA-1,6-GALACTANASE"/>
    <property type="match status" value="1"/>
</dbReference>
<evidence type="ECO:0000313" key="3">
    <source>
        <dbReference type="EMBL" id="KGO91713.1"/>
    </source>
</evidence>
<dbReference type="InterPro" id="IPR013780">
    <property type="entry name" value="Glyco_hydro_b"/>
</dbReference>
<dbReference type="Gene3D" id="2.60.40.1180">
    <property type="entry name" value="Golgi alpha-mannosidase II"/>
    <property type="match status" value="1"/>
</dbReference>
<dbReference type="GO" id="GO:0004553">
    <property type="term" value="F:hydrolase activity, hydrolyzing O-glycosyl compounds"/>
    <property type="evidence" value="ECO:0007669"/>
    <property type="project" value="InterPro"/>
</dbReference>
<dbReference type="Proteomes" id="UP000030111">
    <property type="component" value="Unassembled WGS sequence"/>
</dbReference>
<dbReference type="AlphaFoldDB" id="A0A0A2MJT1"/>
<keyword evidence="4" id="KW-1185">Reference proteome</keyword>
<evidence type="ECO:0000259" key="2">
    <source>
        <dbReference type="Pfam" id="PF14587"/>
    </source>
</evidence>
<dbReference type="SUPFAM" id="SSF51011">
    <property type="entry name" value="Glycosyl hydrolase domain"/>
    <property type="match status" value="1"/>
</dbReference>
<reference evidence="3 4" key="1">
    <citation type="submission" date="2013-09" db="EMBL/GenBank/DDBJ databases">
        <authorList>
            <person name="Zeng Z."/>
            <person name="Chen C."/>
        </authorList>
    </citation>
    <scope>NUCLEOTIDE SEQUENCE [LARGE SCALE GENOMIC DNA]</scope>
    <source>
        <strain evidence="3 4">WB 4.1-42</strain>
    </source>
</reference>
<dbReference type="Pfam" id="PF14587">
    <property type="entry name" value="Glyco_hydr_30_2"/>
    <property type="match status" value="1"/>
</dbReference>
<keyword evidence="3" id="KW-0326">Glycosidase</keyword>
<dbReference type="STRING" id="1121898.GCA_000422725_03099"/>
<comment type="caution">
    <text evidence="3">The sequence shown here is derived from an EMBL/GenBank/DDBJ whole genome shotgun (WGS) entry which is preliminary data.</text>
</comment>
<dbReference type="PANTHER" id="PTHR42767:SF1">
    <property type="entry name" value="ENDO-BETA-1,6-GALACTANASE-LIKE DOMAIN-CONTAINING PROTEIN"/>
    <property type="match status" value="1"/>
</dbReference>
<dbReference type="EMBL" id="JRLY01000016">
    <property type="protein sequence ID" value="KGO91713.1"/>
    <property type="molecule type" value="Genomic_DNA"/>
</dbReference>
<keyword evidence="3" id="KW-0378">Hydrolase</keyword>
<dbReference type="SUPFAM" id="SSF51445">
    <property type="entry name" value="(Trans)glycosidases"/>
    <property type="match status" value="1"/>
</dbReference>